<gene>
    <name evidence="1" type="ORF">ADUPG1_003656</name>
</gene>
<protein>
    <submittedName>
        <fullName evidence="1">Uncharacterized protein</fullName>
    </submittedName>
</protein>
<sequence length="43" mass="5077">MFRKLTDGRKAVKPDVSDEELKGLLKKAYEEKQKVVERERKEA</sequence>
<comment type="caution">
    <text evidence="1">The sequence shown here is derived from an EMBL/GenBank/DDBJ whole genome shotgun (WGS) entry which is preliminary data.</text>
</comment>
<reference evidence="1" key="1">
    <citation type="submission" date="2022-03" db="EMBL/GenBank/DDBJ databases">
        <title>Draft genome sequence of Aduncisulcus paluster, a free-living microaerophilic Fornicata.</title>
        <authorList>
            <person name="Yuyama I."/>
            <person name="Kume K."/>
            <person name="Tamura T."/>
            <person name="Inagaki Y."/>
            <person name="Hashimoto T."/>
        </authorList>
    </citation>
    <scope>NUCLEOTIDE SEQUENCE</scope>
    <source>
        <strain evidence="1">NY0171</strain>
    </source>
</reference>
<name>A0ABQ5KZ82_9EUKA</name>
<accession>A0ABQ5KZ82</accession>
<keyword evidence="2" id="KW-1185">Reference proteome</keyword>
<evidence type="ECO:0000313" key="1">
    <source>
        <dbReference type="EMBL" id="GKT37718.1"/>
    </source>
</evidence>
<dbReference type="Proteomes" id="UP001057375">
    <property type="component" value="Unassembled WGS sequence"/>
</dbReference>
<organism evidence="1 2">
    <name type="scientific">Aduncisulcus paluster</name>
    <dbReference type="NCBI Taxonomy" id="2918883"/>
    <lineage>
        <taxon>Eukaryota</taxon>
        <taxon>Metamonada</taxon>
        <taxon>Carpediemonas-like organisms</taxon>
        <taxon>Aduncisulcus</taxon>
    </lineage>
</organism>
<evidence type="ECO:0000313" key="2">
    <source>
        <dbReference type="Proteomes" id="UP001057375"/>
    </source>
</evidence>
<feature type="non-terminal residue" evidence="1">
    <location>
        <position position="43"/>
    </location>
</feature>
<dbReference type="EMBL" id="BQXS01005090">
    <property type="protein sequence ID" value="GKT37718.1"/>
    <property type="molecule type" value="Genomic_DNA"/>
</dbReference>
<proteinExistence type="predicted"/>